<gene>
    <name evidence="3" type="ORF">g.32778</name>
</gene>
<sequence length="336" mass="37845">MGCKDRFNDWCDCINKFCYACATFIYSVSVCAISCLCFGMALGFLFFIIYYVSFFPTTPSTSLEHTGMYDYVHENLEVKREVNYGYDGPDFNDQYYDNSDPGSDYLYRSKRNLTSPDPVTTSTVSPTNPTSGQSSSSTSSDTLQFTEFSSVTSQETTTDSNEDSNQNATTKKHKSLFGHTSTTPAPEVTEYDPDFHLANVIMDSVYTYSERANIKATLGLCRQAADVQVGEYTANLFPADEASDILNCINDLLHNQTRKQLCIQLDEEMNAYLKWLILTGEPREKHKPINIGPQPDSFLFPSSECGKQPPLDQPQCLVDNGFRKHIGRRFDKQESD</sequence>
<keyword evidence="2" id="KW-0472">Membrane</keyword>
<protein>
    <submittedName>
        <fullName evidence="3">Uncharacterized protein</fullName>
    </submittedName>
</protein>
<keyword evidence="2" id="KW-0812">Transmembrane</keyword>
<feature type="compositionally biased region" description="Low complexity" evidence="1">
    <location>
        <begin position="114"/>
        <end position="142"/>
    </location>
</feature>
<proteinExistence type="predicted"/>
<dbReference type="AlphaFoldDB" id="A0A1B6G7Z1"/>
<name>A0A1B6G7Z1_9HEMI</name>
<reference evidence="3" key="1">
    <citation type="submission" date="2015-11" db="EMBL/GenBank/DDBJ databases">
        <title>De novo transcriptome assembly of four potential Pierce s Disease insect vectors from Arizona vineyards.</title>
        <authorList>
            <person name="Tassone E.E."/>
        </authorList>
    </citation>
    <scope>NUCLEOTIDE SEQUENCE</scope>
</reference>
<accession>A0A1B6G7Z1</accession>
<evidence type="ECO:0000256" key="2">
    <source>
        <dbReference type="SAM" id="Phobius"/>
    </source>
</evidence>
<keyword evidence="2" id="KW-1133">Transmembrane helix</keyword>
<feature type="region of interest" description="Disordered" evidence="1">
    <location>
        <begin position="107"/>
        <end position="188"/>
    </location>
</feature>
<evidence type="ECO:0000256" key="1">
    <source>
        <dbReference type="SAM" id="MobiDB-lite"/>
    </source>
</evidence>
<dbReference type="EMBL" id="GECZ01011201">
    <property type="protein sequence ID" value="JAS58568.1"/>
    <property type="molecule type" value="Transcribed_RNA"/>
</dbReference>
<feature type="transmembrane region" description="Helical" evidence="2">
    <location>
        <begin position="24"/>
        <end position="52"/>
    </location>
</feature>
<organism evidence="3">
    <name type="scientific">Cuerna arida</name>
    <dbReference type="NCBI Taxonomy" id="1464854"/>
    <lineage>
        <taxon>Eukaryota</taxon>
        <taxon>Metazoa</taxon>
        <taxon>Ecdysozoa</taxon>
        <taxon>Arthropoda</taxon>
        <taxon>Hexapoda</taxon>
        <taxon>Insecta</taxon>
        <taxon>Pterygota</taxon>
        <taxon>Neoptera</taxon>
        <taxon>Paraneoptera</taxon>
        <taxon>Hemiptera</taxon>
        <taxon>Auchenorrhyncha</taxon>
        <taxon>Membracoidea</taxon>
        <taxon>Cicadellidae</taxon>
        <taxon>Cicadellinae</taxon>
        <taxon>Proconiini</taxon>
        <taxon>Cuerna</taxon>
    </lineage>
</organism>
<feature type="compositionally biased region" description="Polar residues" evidence="1">
    <location>
        <begin position="143"/>
        <end position="169"/>
    </location>
</feature>
<evidence type="ECO:0000313" key="3">
    <source>
        <dbReference type="EMBL" id="JAS58568.1"/>
    </source>
</evidence>